<accession>A0A2S8B576</accession>
<dbReference type="Proteomes" id="UP000238954">
    <property type="component" value="Chromosome"/>
</dbReference>
<name>A0A2S8B576_9SPHN</name>
<comment type="caution">
    <text evidence="1">The sequence shown here is derived from an EMBL/GenBank/DDBJ whole genome shotgun (WGS) entry which is preliminary data.</text>
</comment>
<sequence>MAHNEVDFWMTGILSKAVTMLAPDGSLNGLALGDFATRVTNLTLLAQTAPHLALGRAGDGRLHELNGTRNILAHSHFDQDPWDGTFEIVKGRHRSLTEKRLTNLNTDSINKQAEELEKIAAHMSAVFDFIDHPVPAEYLTQWPIMLKSRELWDMMREENEKAVEASPTD</sequence>
<gene>
    <name evidence="1" type="ORF">CVO77_02555</name>
</gene>
<evidence type="ECO:0000313" key="1">
    <source>
        <dbReference type="EMBL" id="PQM27488.1"/>
    </source>
</evidence>
<dbReference type="EMBL" id="PHFW01000002">
    <property type="protein sequence ID" value="PQM27488.1"/>
    <property type="molecule type" value="Genomic_DNA"/>
</dbReference>
<protein>
    <submittedName>
        <fullName evidence="1">Uncharacterized protein</fullName>
    </submittedName>
</protein>
<dbReference type="AlphaFoldDB" id="A0A2S8B576"/>
<keyword evidence="2" id="KW-1185">Reference proteome</keyword>
<evidence type="ECO:0000313" key="2">
    <source>
        <dbReference type="Proteomes" id="UP000238954"/>
    </source>
</evidence>
<reference evidence="2" key="1">
    <citation type="submission" date="2017-11" db="EMBL/GenBank/DDBJ databases">
        <title>The complete genome sequence of Sphingopyxis pomeranensis sp. nov. strain WS5A3p.</title>
        <authorList>
            <person name="Kaminski M.A."/>
        </authorList>
    </citation>
    <scope>NUCLEOTIDE SEQUENCE [LARGE SCALE GENOMIC DNA]</scope>
    <source>
        <strain evidence="2">WS5A3p</strain>
    </source>
</reference>
<organism evidence="1 2">
    <name type="scientific">Sphingopyxis lindanitolerans</name>
    <dbReference type="NCBI Taxonomy" id="2054227"/>
    <lineage>
        <taxon>Bacteria</taxon>
        <taxon>Pseudomonadati</taxon>
        <taxon>Pseudomonadota</taxon>
        <taxon>Alphaproteobacteria</taxon>
        <taxon>Sphingomonadales</taxon>
        <taxon>Sphingomonadaceae</taxon>
        <taxon>Sphingopyxis</taxon>
    </lineage>
</organism>
<proteinExistence type="predicted"/>